<dbReference type="EMBL" id="CP032819">
    <property type="protein sequence ID" value="AZS31188.1"/>
    <property type="molecule type" value="Genomic_DNA"/>
</dbReference>
<reference evidence="10 11" key="1">
    <citation type="submission" date="2018-10" db="EMBL/GenBank/DDBJ databases">
        <title>Butyricimonas faecalis sp. nov., isolated from human faeces and emended description of the genus Butyricimonas.</title>
        <authorList>
            <person name="Le Roy T."/>
            <person name="Van der Smissen P."/>
            <person name="Paquot A."/>
            <person name="Delzenne N."/>
            <person name="Muccioli G."/>
            <person name="Collet J.-F."/>
            <person name="Cani P.D."/>
        </authorList>
    </citation>
    <scope>NUCLEOTIDE SEQUENCE [LARGE SCALE GENOMIC DNA]</scope>
    <source>
        <strain evidence="10 11">H184</strain>
    </source>
</reference>
<feature type="transmembrane region" description="Helical" evidence="9">
    <location>
        <begin position="924"/>
        <end position="949"/>
    </location>
</feature>
<dbReference type="Gene3D" id="3.30.2090.10">
    <property type="entry name" value="Multidrug efflux transporter AcrB TolC docking domain, DN and DC subdomains"/>
    <property type="match status" value="2"/>
</dbReference>
<keyword evidence="3" id="KW-0813">Transport</keyword>
<feature type="transmembrane region" description="Helical" evidence="9">
    <location>
        <begin position="12"/>
        <end position="33"/>
    </location>
</feature>
<dbReference type="Gene3D" id="1.20.1640.10">
    <property type="entry name" value="Multidrug efflux transporter AcrB transmembrane domain"/>
    <property type="match status" value="2"/>
</dbReference>
<feature type="transmembrane region" description="Helical" evidence="9">
    <location>
        <begin position="338"/>
        <end position="357"/>
    </location>
</feature>
<feature type="transmembrane region" description="Helical" evidence="9">
    <location>
        <begin position="464"/>
        <end position="484"/>
    </location>
</feature>
<accession>A0A3S9VXE3</accession>
<dbReference type="GO" id="GO:0015562">
    <property type="term" value="F:efflux transmembrane transporter activity"/>
    <property type="evidence" value="ECO:0007669"/>
    <property type="project" value="InterPro"/>
</dbReference>
<keyword evidence="4" id="KW-1003">Cell membrane</keyword>
<dbReference type="GO" id="GO:0005886">
    <property type="term" value="C:plasma membrane"/>
    <property type="evidence" value="ECO:0007669"/>
    <property type="project" value="UniProtKB-SubCell"/>
</dbReference>
<dbReference type="KEGG" id="buy:D8S85_17585"/>
<dbReference type="Gene3D" id="3.30.70.1430">
    <property type="entry name" value="Multidrug efflux transporter AcrB pore domain"/>
    <property type="match status" value="2"/>
</dbReference>
<dbReference type="Gene3D" id="3.30.70.1440">
    <property type="entry name" value="Multidrug efflux transporter AcrB pore domain"/>
    <property type="match status" value="1"/>
</dbReference>
<dbReference type="NCBIfam" id="TIGR00915">
    <property type="entry name" value="2A0602"/>
    <property type="match status" value="1"/>
</dbReference>
<feature type="transmembrane region" description="Helical" evidence="9">
    <location>
        <begin position="970"/>
        <end position="993"/>
    </location>
</feature>
<feature type="transmembrane region" description="Helical" evidence="9">
    <location>
        <begin position="869"/>
        <end position="887"/>
    </location>
</feature>
<dbReference type="SUPFAM" id="SSF82693">
    <property type="entry name" value="Multidrug efflux transporter AcrB pore domain, PN1, PN2, PC1 and PC2 subdomains"/>
    <property type="match status" value="3"/>
</dbReference>
<evidence type="ECO:0000256" key="7">
    <source>
        <dbReference type="ARBA" id="ARBA00022989"/>
    </source>
</evidence>
<dbReference type="Pfam" id="PF00873">
    <property type="entry name" value="ACR_tran"/>
    <property type="match status" value="1"/>
</dbReference>
<evidence type="ECO:0000256" key="5">
    <source>
        <dbReference type="ARBA" id="ARBA00022519"/>
    </source>
</evidence>
<feature type="transmembrane region" description="Helical" evidence="9">
    <location>
        <begin position="894"/>
        <end position="918"/>
    </location>
</feature>
<dbReference type="FunFam" id="3.30.70.1430:FF:000001">
    <property type="entry name" value="Efflux pump membrane transporter"/>
    <property type="match status" value="1"/>
</dbReference>
<keyword evidence="6 9" id="KW-0812">Transmembrane</keyword>
<dbReference type="InterPro" id="IPR027463">
    <property type="entry name" value="AcrB_DN_DC_subdom"/>
</dbReference>
<dbReference type="GO" id="GO:0042910">
    <property type="term" value="F:xenobiotic transmembrane transporter activity"/>
    <property type="evidence" value="ECO:0007669"/>
    <property type="project" value="TreeGrafter"/>
</dbReference>
<feature type="transmembrane region" description="Helical" evidence="9">
    <location>
        <begin position="432"/>
        <end position="452"/>
    </location>
</feature>
<dbReference type="AlphaFoldDB" id="A0A3S9VXE3"/>
<keyword evidence="8 9" id="KW-0472">Membrane</keyword>
<evidence type="ECO:0000256" key="3">
    <source>
        <dbReference type="ARBA" id="ARBA00022448"/>
    </source>
</evidence>
<sequence length="1065" mass="115923">MNLKTFIDRPILSIVISVVITLIGGLAVTSLPVEQYPDIAPPTISVWTNYPGANAETVQKAVIVPLEEAINGVENMTYITSTASNNGDAEIMIYFKQGTNADMAAVNVQNSVSTAMALLPAEVVQIGVTTSKQQNAELKTVGLYDPTNTYDMKFLDNYFKINVEPRLKRIYGVGKVMHFGANYAMRIWMDPAKMAQYKLIPSDITAVLARQNIEAATGSFGENHDNVYQYTMKYRGRFSTPEEFENLVVRSLANGDILRLKDVATVELGAESYNFFSQINGKPSTMFSIYQTAGTNASEIIGEIDATLSEISESLPKGLEFVSLSDTNRFLKASIKEVIITLLVSILLVVLVVYLFLQDLRSTFIPTISIFVSIIGTFAFMAVAGFSINLLTLFALVLAIGTVVDNAIIVVEAVQSRFEAGYRSSYAATCDAMGGISSAIIISTLIFMAVFIPVSMMGGTSGTFYAQFGLTMAAAVGLSAINALTLSPALCAWMLTSFVDENGNERKNFAAKFRKAYNVGFNALLKRYKSGVMFFIKRPKMAWAILACGLALLIVLMRVTPTGFVPQEDMAMAFVSMNTKPGTSTIENEKVMKRVSAEMAKFPEVDYVGSVGGYSFSGSGPSMSLHFLTLSDWDKRKGKGHAADDVIAKIYEVVSEIPDAEAFAMAPPMIPGYGMGNGFELYLQDRMAGDIDEFKAVNDQFVAALNARPEIDMAYSAFDTRFPQYWVDIDAAVCERAGVSTVEVLETLSGYYGGGYVSNFNRFSKLYRVMTQAPPEDRVTAESLNKFYVRTAAGEMTPLSHFVKLNKTYGPQSLNRFNLYNAISISGTPASGYSSGEALKAVAEVAAEVLPRNYSYEFGGISREEAASGSNVIMIFVLCIVLVYLILSAMYESLVLPFTIILSVPCGLMGSFLFAQMFGLENNIYLQTGLIMLIGLLAKTAILITDFAGERRRSGMSIKQAAIGAATHRLRPILMTALTMVFGMLPLMFASGVGANGNSALGTGAIGGMLVGTLVLLFLVPALWMFFQGIQERIKPITFKDADPAITGEIEEVALIKHLKEMEEK</sequence>
<evidence type="ECO:0000256" key="6">
    <source>
        <dbReference type="ARBA" id="ARBA00022692"/>
    </source>
</evidence>
<dbReference type="PRINTS" id="PR00702">
    <property type="entry name" value="ACRIFLAVINRP"/>
</dbReference>
<dbReference type="PANTHER" id="PTHR32063:SF9">
    <property type="entry name" value="SIMILAR TO MULTIDRUG RESISTANCE PROTEIN MEXB"/>
    <property type="match status" value="1"/>
</dbReference>
<proteinExistence type="inferred from homology"/>
<feature type="transmembrane region" description="Helical" evidence="9">
    <location>
        <begin position="364"/>
        <end position="384"/>
    </location>
</feature>
<name>A0A3S9VXE3_9BACT</name>
<dbReference type="Proteomes" id="UP000270673">
    <property type="component" value="Chromosome"/>
</dbReference>
<comment type="similarity">
    <text evidence="2">Belongs to the resistance-nodulation-cell division (RND) (TC 2.A.6) family.</text>
</comment>
<gene>
    <name evidence="10" type="ORF">D8S85_17585</name>
</gene>
<organism evidence="10 11">
    <name type="scientific">Butyricimonas faecalis</name>
    <dbReference type="NCBI Taxonomy" id="2093856"/>
    <lineage>
        <taxon>Bacteria</taxon>
        <taxon>Pseudomonadati</taxon>
        <taxon>Bacteroidota</taxon>
        <taxon>Bacteroidia</taxon>
        <taxon>Bacteroidales</taxon>
        <taxon>Odoribacteraceae</taxon>
        <taxon>Butyricimonas</taxon>
    </lineage>
</organism>
<dbReference type="SUPFAM" id="SSF82714">
    <property type="entry name" value="Multidrug efflux transporter AcrB TolC docking domain, DN and DC subdomains"/>
    <property type="match status" value="2"/>
</dbReference>
<evidence type="ECO:0000256" key="8">
    <source>
        <dbReference type="ARBA" id="ARBA00023136"/>
    </source>
</evidence>
<feature type="transmembrane region" description="Helical" evidence="9">
    <location>
        <begin position="390"/>
        <end position="411"/>
    </location>
</feature>
<dbReference type="Gene3D" id="3.30.70.1320">
    <property type="entry name" value="Multidrug efflux transporter AcrB pore domain like"/>
    <property type="match status" value="1"/>
</dbReference>
<protein>
    <submittedName>
        <fullName evidence="10">Efflux RND transporter permease subunit</fullName>
    </submittedName>
</protein>
<dbReference type="InterPro" id="IPR004764">
    <property type="entry name" value="MdtF-like"/>
</dbReference>
<evidence type="ECO:0000256" key="4">
    <source>
        <dbReference type="ARBA" id="ARBA00022475"/>
    </source>
</evidence>
<evidence type="ECO:0000256" key="1">
    <source>
        <dbReference type="ARBA" id="ARBA00004429"/>
    </source>
</evidence>
<dbReference type="OrthoDB" id="9758940at2"/>
<dbReference type="PANTHER" id="PTHR32063">
    <property type="match status" value="1"/>
</dbReference>
<keyword evidence="11" id="KW-1185">Reference proteome</keyword>
<keyword evidence="5" id="KW-0997">Cell inner membrane</keyword>
<comment type="subcellular location">
    <subcellularLocation>
        <location evidence="1">Cell inner membrane</location>
        <topology evidence="1">Multi-pass membrane protein</topology>
    </subcellularLocation>
</comment>
<keyword evidence="7 9" id="KW-1133">Transmembrane helix</keyword>
<evidence type="ECO:0000256" key="9">
    <source>
        <dbReference type="SAM" id="Phobius"/>
    </source>
</evidence>
<dbReference type="InterPro" id="IPR001036">
    <property type="entry name" value="Acrflvin-R"/>
</dbReference>
<dbReference type="RefSeq" id="WP_106481595.1">
    <property type="nucleotide sequence ID" value="NZ_CP032819.1"/>
</dbReference>
<feature type="transmembrane region" description="Helical" evidence="9">
    <location>
        <begin position="541"/>
        <end position="559"/>
    </location>
</feature>
<evidence type="ECO:0000313" key="11">
    <source>
        <dbReference type="Proteomes" id="UP000270673"/>
    </source>
</evidence>
<dbReference type="GO" id="GO:0009636">
    <property type="term" value="P:response to toxic substance"/>
    <property type="evidence" value="ECO:0007669"/>
    <property type="project" value="UniProtKB-ARBA"/>
</dbReference>
<evidence type="ECO:0000313" key="10">
    <source>
        <dbReference type="EMBL" id="AZS31188.1"/>
    </source>
</evidence>
<feature type="transmembrane region" description="Helical" evidence="9">
    <location>
        <begin position="1005"/>
        <end position="1027"/>
    </location>
</feature>
<evidence type="ECO:0000256" key="2">
    <source>
        <dbReference type="ARBA" id="ARBA00010942"/>
    </source>
</evidence>
<dbReference type="SUPFAM" id="SSF82866">
    <property type="entry name" value="Multidrug efflux transporter AcrB transmembrane domain"/>
    <property type="match status" value="2"/>
</dbReference>